<keyword evidence="4" id="KW-0488">Methylation</keyword>
<evidence type="ECO:0000256" key="8">
    <source>
        <dbReference type="ARBA" id="ARBA00023136"/>
    </source>
</evidence>
<proteinExistence type="inferred from homology"/>
<comment type="subcellular location">
    <subcellularLocation>
        <location evidence="1">Cell inner membrane</location>
        <topology evidence="1">Single-pass membrane protein</topology>
    </subcellularLocation>
</comment>
<dbReference type="PANTHER" id="PTHR38779">
    <property type="entry name" value="TYPE II SECRETION SYSTEM PROTEIN I-RELATED"/>
    <property type="match status" value="1"/>
</dbReference>
<dbReference type="NCBIfam" id="TIGR02532">
    <property type="entry name" value="IV_pilin_GFxxxE"/>
    <property type="match status" value="1"/>
</dbReference>
<dbReference type="GO" id="GO:0015628">
    <property type="term" value="P:protein secretion by the type II secretion system"/>
    <property type="evidence" value="ECO:0007669"/>
    <property type="project" value="InterPro"/>
</dbReference>
<dbReference type="InterPro" id="IPR012902">
    <property type="entry name" value="N_methyl_site"/>
</dbReference>
<evidence type="ECO:0000256" key="9">
    <source>
        <dbReference type="SAM" id="Phobius"/>
    </source>
</evidence>
<evidence type="ECO:0000256" key="3">
    <source>
        <dbReference type="ARBA" id="ARBA00022475"/>
    </source>
</evidence>
<comment type="caution">
    <text evidence="10">The sequence shown here is derived from an EMBL/GenBank/DDBJ whole genome shotgun (WGS) entry which is preliminary data.</text>
</comment>
<sequence>MRTIGARGFTLLEVMIAVAIIAGVVFTVIGVVNNHLAVASRDRDEGVAVLLGRQMLDDLDTRQDIPEKSNGTFAPVRPDYAWVMTSTATQVPGFRKVTVAISWDNARRTVSLVRYVAK</sequence>
<evidence type="ECO:0000313" key="11">
    <source>
        <dbReference type="Proteomes" id="UP000031433"/>
    </source>
</evidence>
<keyword evidence="8 9" id="KW-0472">Membrane</keyword>
<dbReference type="Pfam" id="PF07963">
    <property type="entry name" value="N_methyl"/>
    <property type="match status" value="1"/>
</dbReference>
<comment type="similarity">
    <text evidence="2">Belongs to the GSP I family.</text>
</comment>
<dbReference type="GO" id="GO:0015627">
    <property type="term" value="C:type II protein secretion system complex"/>
    <property type="evidence" value="ECO:0007669"/>
    <property type="project" value="InterPro"/>
</dbReference>
<keyword evidence="3" id="KW-1003">Cell membrane</keyword>
<dbReference type="SUPFAM" id="SSF54523">
    <property type="entry name" value="Pili subunits"/>
    <property type="match status" value="1"/>
</dbReference>
<dbReference type="InterPro" id="IPR045584">
    <property type="entry name" value="Pilin-like"/>
</dbReference>
<dbReference type="EMBL" id="JXBL01000001">
    <property type="protein sequence ID" value="KIE44000.1"/>
    <property type="molecule type" value="Genomic_DNA"/>
</dbReference>
<keyword evidence="6 9" id="KW-0812">Transmembrane</keyword>
<accession>A0A0C1U8X6</accession>
<keyword evidence="5" id="KW-0997">Cell inner membrane</keyword>
<evidence type="ECO:0000256" key="4">
    <source>
        <dbReference type="ARBA" id="ARBA00022481"/>
    </source>
</evidence>
<dbReference type="Proteomes" id="UP000031433">
    <property type="component" value="Unassembled WGS sequence"/>
</dbReference>
<dbReference type="PROSITE" id="PS00409">
    <property type="entry name" value="PROKAR_NTER_METHYL"/>
    <property type="match status" value="1"/>
</dbReference>
<dbReference type="AlphaFoldDB" id="A0A0C1U8X6"/>
<dbReference type="RefSeq" id="WP_039647870.1">
    <property type="nucleotide sequence ID" value="NZ_JXBL01000001.1"/>
</dbReference>
<evidence type="ECO:0000313" key="10">
    <source>
        <dbReference type="EMBL" id="KIE44000.1"/>
    </source>
</evidence>
<dbReference type="InterPro" id="IPR010052">
    <property type="entry name" value="T2SS_protein-GspI"/>
</dbReference>
<evidence type="ECO:0000256" key="7">
    <source>
        <dbReference type="ARBA" id="ARBA00022989"/>
    </source>
</evidence>
<organism evidence="10 11">
    <name type="scientific">Geobacter soli</name>
    <dbReference type="NCBI Taxonomy" id="1510391"/>
    <lineage>
        <taxon>Bacteria</taxon>
        <taxon>Pseudomonadati</taxon>
        <taxon>Thermodesulfobacteriota</taxon>
        <taxon>Desulfuromonadia</taxon>
        <taxon>Geobacterales</taxon>
        <taxon>Geobacteraceae</taxon>
        <taxon>Geobacter</taxon>
    </lineage>
</organism>
<gene>
    <name evidence="10" type="ORF">SE37_15920</name>
</gene>
<keyword evidence="7 9" id="KW-1133">Transmembrane helix</keyword>
<name>A0A0C1U8X6_9BACT</name>
<evidence type="ECO:0000256" key="1">
    <source>
        <dbReference type="ARBA" id="ARBA00004377"/>
    </source>
</evidence>
<feature type="transmembrane region" description="Helical" evidence="9">
    <location>
        <begin position="12"/>
        <end position="32"/>
    </location>
</feature>
<dbReference type="GO" id="GO:0005886">
    <property type="term" value="C:plasma membrane"/>
    <property type="evidence" value="ECO:0007669"/>
    <property type="project" value="UniProtKB-SubCell"/>
</dbReference>
<evidence type="ECO:0000256" key="6">
    <source>
        <dbReference type="ARBA" id="ARBA00022692"/>
    </source>
</evidence>
<evidence type="ECO:0000256" key="2">
    <source>
        <dbReference type="ARBA" id="ARBA00008358"/>
    </source>
</evidence>
<protein>
    <submittedName>
        <fullName evidence="10">General secretion pathway protein GspI</fullName>
    </submittedName>
</protein>
<dbReference type="PANTHER" id="PTHR38779:SF2">
    <property type="entry name" value="TYPE II SECRETION SYSTEM PROTEIN I-RELATED"/>
    <property type="match status" value="1"/>
</dbReference>
<reference evidence="10 11" key="1">
    <citation type="submission" date="2015-01" db="EMBL/GenBank/DDBJ databases">
        <title>Genome sequence of the anaerobic bacterium Geobacter soli GSS01, a dissimilatory Fe(III) reducer from soil.</title>
        <authorList>
            <person name="Yang G."/>
            <person name="Zhou S."/>
        </authorList>
    </citation>
    <scope>NUCLEOTIDE SEQUENCE [LARGE SCALE GENOMIC DNA]</scope>
    <source>
        <strain evidence="10 11">GSS01</strain>
    </source>
</reference>
<evidence type="ECO:0000256" key="5">
    <source>
        <dbReference type="ARBA" id="ARBA00022519"/>
    </source>
</evidence>
<keyword evidence="11" id="KW-1185">Reference proteome</keyword>